<dbReference type="SUPFAM" id="SSF54427">
    <property type="entry name" value="NTF2-like"/>
    <property type="match status" value="1"/>
</dbReference>
<evidence type="ECO:0000313" key="3">
    <source>
        <dbReference type="Proteomes" id="UP000287410"/>
    </source>
</evidence>
<proteinExistence type="predicted"/>
<comment type="caution">
    <text evidence="2">The sequence shown here is derived from an EMBL/GenBank/DDBJ whole genome shotgun (WGS) entry which is preliminary data.</text>
</comment>
<feature type="domain" description="YchJ-like middle NTF2-like" evidence="1">
    <location>
        <begin position="27"/>
        <end position="120"/>
    </location>
</feature>
<evidence type="ECO:0000259" key="1">
    <source>
        <dbReference type="Pfam" id="PF17775"/>
    </source>
</evidence>
<dbReference type="Pfam" id="PF02810">
    <property type="entry name" value="SEC-C"/>
    <property type="match status" value="1"/>
</dbReference>
<keyword evidence="3" id="KW-1185">Reference proteome</keyword>
<dbReference type="InterPro" id="IPR048469">
    <property type="entry name" value="YchJ-like_M"/>
</dbReference>
<dbReference type="Pfam" id="PF17775">
    <property type="entry name" value="YchJ_M-like"/>
    <property type="match status" value="1"/>
</dbReference>
<dbReference type="Proteomes" id="UP000287410">
    <property type="component" value="Unassembled WGS sequence"/>
</dbReference>
<gene>
    <name evidence="2" type="ORF">CWE12_00890</name>
</gene>
<sequence>MTACYCGSERSYAECCQPVHQGQPAATPELLMRSRYSAFAIGDDAYLQHSWHPSTRPSAIQAADNTQWLKLEIISAPKPTGNSGTVHFRAFCKEADGSLAMLEEVSRFSQVNGQWLYLDGDTDYHRLS</sequence>
<dbReference type="InterPro" id="IPR004027">
    <property type="entry name" value="SEC_C_motif"/>
</dbReference>
<dbReference type="Gene3D" id="3.10.450.50">
    <property type="match status" value="1"/>
</dbReference>
<name>A0ABY0C1C8_9GAMM</name>
<dbReference type="RefSeq" id="WP_126787696.1">
    <property type="nucleotide sequence ID" value="NZ_PIPN01000001.1"/>
</dbReference>
<dbReference type="EMBL" id="PIPN01000001">
    <property type="protein sequence ID" value="RUO31586.1"/>
    <property type="molecule type" value="Genomic_DNA"/>
</dbReference>
<accession>A0ABY0C1C8</accession>
<protein>
    <recommendedName>
        <fullName evidence="1">YchJ-like middle NTF2-like domain-containing protein</fullName>
    </recommendedName>
</protein>
<organism evidence="2 3">
    <name type="scientific">Aliidiomarina sedimenti</name>
    <dbReference type="NCBI Taxonomy" id="1933879"/>
    <lineage>
        <taxon>Bacteria</taxon>
        <taxon>Pseudomonadati</taxon>
        <taxon>Pseudomonadota</taxon>
        <taxon>Gammaproteobacteria</taxon>
        <taxon>Alteromonadales</taxon>
        <taxon>Idiomarinaceae</taxon>
        <taxon>Aliidiomarina</taxon>
    </lineage>
</organism>
<evidence type="ECO:0000313" key="2">
    <source>
        <dbReference type="EMBL" id="RUO31586.1"/>
    </source>
</evidence>
<reference evidence="2 3" key="1">
    <citation type="journal article" date="2018" name="Front. Microbiol.">
        <title>Genome-Based Analysis Reveals the Taxonomy and Diversity of the Family Idiomarinaceae.</title>
        <authorList>
            <person name="Liu Y."/>
            <person name="Lai Q."/>
            <person name="Shao Z."/>
        </authorList>
    </citation>
    <scope>NUCLEOTIDE SEQUENCE [LARGE SCALE GENOMIC DNA]</scope>
    <source>
        <strain evidence="2 3">GBSy1</strain>
    </source>
</reference>
<dbReference type="InterPro" id="IPR032710">
    <property type="entry name" value="NTF2-like_dom_sf"/>
</dbReference>